<evidence type="ECO:0007829" key="4">
    <source>
        <dbReference type="PDB" id="6FJL"/>
    </source>
</evidence>
<dbReference type="Pfam" id="PF01547">
    <property type="entry name" value="SBP_bac_1"/>
    <property type="match status" value="1"/>
</dbReference>
<dbReference type="Gene3D" id="3.40.190.10">
    <property type="entry name" value="Periplasmic binding protein-like II"/>
    <property type="match status" value="2"/>
</dbReference>
<dbReference type="GO" id="GO:0030313">
    <property type="term" value="C:cell envelope"/>
    <property type="evidence" value="ECO:0007669"/>
    <property type="project" value="UniProtKB-ARBA"/>
</dbReference>
<dbReference type="Proteomes" id="UP000006859">
    <property type="component" value="Chromosome"/>
</dbReference>
<gene>
    <name evidence="2" type="ordered locus">Dda3937_02937</name>
</gene>
<name>E0SCP7_DICD3</name>
<dbReference type="PDB" id="6HHB">
    <property type="method" value="X-ray"/>
    <property type="resolution" value="1.80 A"/>
    <property type="chains" value="A/B/C/D=96-468"/>
</dbReference>
<dbReference type="PDBsum" id="6HHB"/>
<reference evidence="4 5" key="2">
    <citation type="journal article" date="2019" name="Nat. Commun.">
        <title>A secreted metal-binding protein protects necrotrophic phytopathogens from reactive oxygen species.</title>
        <authorList>
            <person name="Liu L."/>
            <person name="Gueguen-Chaignon V."/>
            <person name="Goncalves I.R."/>
            <person name="Rascle C."/>
            <person name="Rigault M."/>
            <person name="Dellagi A."/>
            <person name="Loisel E."/>
            <person name="Poussereau N."/>
            <person name="Rodrigue A."/>
            <person name="Terradot L."/>
            <person name="Condemine G."/>
        </authorList>
    </citation>
    <scope>X-RAY CRYSTALLOGRAPHY (1.70 ANGSTROMS) OF 123-467</scope>
</reference>
<dbReference type="InterPro" id="IPR006059">
    <property type="entry name" value="SBP"/>
</dbReference>
<evidence type="ECO:0007829" key="5">
    <source>
        <dbReference type="PDB" id="6HHB"/>
    </source>
</evidence>
<protein>
    <submittedName>
        <fullName evidence="2">ABC-type Fe3+ transport system, periplasmic component</fullName>
    </submittedName>
</protein>
<keyword evidence="1" id="KW-0732">Signal</keyword>
<evidence type="ECO:0000313" key="3">
    <source>
        <dbReference type="Proteomes" id="UP000006859"/>
    </source>
</evidence>
<reference evidence="2 3" key="1">
    <citation type="journal article" date="2011" name="J. Bacteriol.">
        <title>Genome sequence of the plant-pathogenic bacterium Dickeya dadantii 3937.</title>
        <authorList>
            <person name="Glasner J.D."/>
            <person name="Yang C.H."/>
            <person name="Reverchon S."/>
            <person name="Hugouvieux-Cotte-Pattat N."/>
            <person name="Condemine G."/>
            <person name="Bohin J.P."/>
            <person name="Van Gijsegem F."/>
            <person name="Yang S."/>
            <person name="Franza T."/>
            <person name="Expert D."/>
            <person name="Plunkett G. III"/>
            <person name="San Francisco M.J."/>
            <person name="Charkowski A.O."/>
            <person name="Py B."/>
            <person name="Bell K."/>
            <person name="Rauscher L."/>
            <person name="Rodriguez-Palenzuela P."/>
            <person name="Toussaint A."/>
            <person name="Holeva M.C."/>
            <person name="He S.Y."/>
            <person name="Douet V."/>
            <person name="Boccara M."/>
            <person name="Blanco C."/>
            <person name="Toth I."/>
            <person name="Anderson B.D."/>
            <person name="Biehl B.S."/>
            <person name="Mau B."/>
            <person name="Flynn S.M."/>
            <person name="Barras F."/>
            <person name="Lindeberg M."/>
            <person name="Birch P.R."/>
            <person name="Tsuyumu S."/>
            <person name="Shi X."/>
            <person name="Hibbing M."/>
            <person name="Yap M.N."/>
            <person name="Carpentier M."/>
            <person name="Dassa E."/>
            <person name="Umehara M."/>
            <person name="Kim J.F."/>
            <person name="Rusch M."/>
            <person name="Soni P."/>
            <person name="Mayhew G.F."/>
            <person name="Fouts D.E."/>
            <person name="Gill S.R."/>
            <person name="Blattner F.R."/>
            <person name="Keen N.T."/>
            <person name="Perna N.T."/>
        </authorList>
    </citation>
    <scope>NUCLEOTIDE SEQUENCE [LARGE SCALE GENOMIC DNA]</scope>
    <source>
        <strain evidence="2 3">3937</strain>
    </source>
</reference>
<dbReference type="eggNOG" id="COG1840">
    <property type="taxonomic scope" value="Bacteria"/>
</dbReference>
<keyword evidence="3" id="KW-1185">Reference proteome</keyword>
<accession>E0SCP7</accession>
<dbReference type="SUPFAM" id="SSF53850">
    <property type="entry name" value="Periplasmic binding protein-like II"/>
    <property type="match status" value="1"/>
</dbReference>
<proteinExistence type="evidence at protein level"/>
<evidence type="ECO:0000313" key="2">
    <source>
        <dbReference type="EMBL" id="ADM98571.1"/>
    </source>
</evidence>
<dbReference type="AlphaFoldDB" id="E0SCP7"/>
<dbReference type="PDB" id="6FJL">
    <property type="method" value="X-ray"/>
    <property type="resolution" value="1.70 A"/>
    <property type="chains" value="A/B/C/D=123-467"/>
</dbReference>
<dbReference type="PDBsum" id="6FJL"/>
<keyword evidence="4 5" id="KW-0002">3D-structure</keyword>
<dbReference type="KEGG" id="ddd:Dda3937_02937"/>
<dbReference type="EMBL" id="CP002038">
    <property type="protein sequence ID" value="ADM98571.1"/>
    <property type="molecule type" value="Genomic_DNA"/>
</dbReference>
<sequence length="468" mass="52288">MGNRQASTTSLPSPCANSYRHALHRFHPSRLPPLFIRYWLYAVIPPDSGSGDSASPGQPGASFVGDAPVTPWSPFNVYLRHVRRPGFLSQVKETTMQYTGKYLKKTALMLTMMAGLSAGQSQATVAPDTRSLDEIYQSALKEGGTVTVYAGGDVQSQQAGFKQAFENRFPGIKLNVIVDYSKYHDARIDNQLATDTLIPDVVQLQTVQDFPRWKKQGVLLNYKPVGWDKVYPEFRDADGAWIGAYVIAFSNLVNTQLLNEKSWPREANDYLRPDLKGNLILAYPNDDDAVLFWYKQIVDKYGWEFVEKLQEQDPVYVRGTNVPGAQITTGKYSATFTSSGALVPAAGSVTRFVLPKTDPFVSWAQRAAIFKQAKHPESAKLYLSWLLDPQTQTQVSRMWSVRTDVAPPAGYKHIWEYSNTRPQAFADFMSDRGAVERFRAQMSLYVGEAKGDPTPGWLGLHPEVPLAN</sequence>
<dbReference type="HOGENOM" id="CLU_026974_5_1_6"/>
<dbReference type="PANTHER" id="PTHR30006">
    <property type="entry name" value="THIAMINE-BINDING PERIPLASMIC PROTEIN-RELATED"/>
    <property type="match status" value="1"/>
</dbReference>
<dbReference type="STRING" id="198628.Dda3937_02937"/>
<evidence type="ECO:0000256" key="1">
    <source>
        <dbReference type="ARBA" id="ARBA00022729"/>
    </source>
</evidence>
<organism evidence="2 3">
    <name type="scientific">Dickeya dadantii (strain 3937)</name>
    <name type="common">Erwinia chrysanthemi (strain 3937)</name>
    <dbReference type="NCBI Taxonomy" id="198628"/>
    <lineage>
        <taxon>Bacteria</taxon>
        <taxon>Pseudomonadati</taxon>
        <taxon>Pseudomonadota</taxon>
        <taxon>Gammaproteobacteria</taxon>
        <taxon>Enterobacterales</taxon>
        <taxon>Pectobacteriaceae</taxon>
        <taxon>Dickeya</taxon>
    </lineage>
</organism>
<dbReference type="SMR" id="E0SCP7"/>
<dbReference type="PANTHER" id="PTHR30006:SF2">
    <property type="entry name" value="ABC TRANSPORTER SUBSTRATE-BINDING PROTEIN"/>
    <property type="match status" value="1"/>
</dbReference>